<evidence type="ECO:0000313" key="13">
    <source>
        <dbReference type="Proteomes" id="UP000182373"/>
    </source>
</evidence>
<evidence type="ECO:0000256" key="9">
    <source>
        <dbReference type="PIRSR" id="PIRSR639901-2"/>
    </source>
</evidence>
<evidence type="ECO:0000256" key="7">
    <source>
        <dbReference type="ARBA" id="ARBA00049183"/>
    </source>
</evidence>
<evidence type="ECO:0000256" key="3">
    <source>
        <dbReference type="ARBA" id="ARBA00012621"/>
    </source>
</evidence>
<accession>A0AAC9K8U5</accession>
<proteinExistence type="inferred from homology"/>
<comment type="pathway">
    <text evidence="2 10">Bacterial outer membrane biogenesis; LPS core biosynthesis.</text>
</comment>
<dbReference type="PANTHER" id="PTHR42755">
    <property type="entry name" value="3-DEOXY-MANNO-OCTULOSONATE CYTIDYLYLTRANSFERASE"/>
    <property type="match status" value="1"/>
</dbReference>
<gene>
    <name evidence="12" type="ORF">GbCGDNIH9_2245</name>
</gene>
<evidence type="ECO:0000256" key="1">
    <source>
        <dbReference type="ARBA" id="ARBA00003394"/>
    </source>
</evidence>
<dbReference type="Gene3D" id="3.40.50.2000">
    <property type="entry name" value="Glycogen Phosphorylase B"/>
    <property type="match status" value="1"/>
</dbReference>
<dbReference type="EC" id="2.4.99.12" evidence="3 10"/>
<keyword evidence="10" id="KW-0448">Lipopolysaccharide biosynthesis</keyword>
<sequence>MRSGSGCDDGAAGTRGEAVMRSLAGWLYAGAASVAVPLLNRHLARRARKGKEQVARLPERRGLGAARPEGRLLWLHAASIGESVSVLPLLAALHRLDPALHVLLTTGTVTSATLMETRLADMGLAAAVTHRFVPLDVPLWAARFLDGWKPDAAVFVESELWPNLLAACRSRGIPHALLNGRLSARSARSWRRSPGLVREMLAGMQFIMARSEEDAARFQALGGMKVQAAGDLKFAALPLPADPAALRLLQEQIGGRAVFLAASTHPGEDQTVLAVHARLAGESVVPLLTVIVPRHPERGAMIAPGSPRRSLQQMLPPAGQSGIYVADTIGELGLFYRVADCAFIGGSLIPHGGQNPLEAARLACPCAAGPHMENFADAVEALEAVGGLIRVDHEAGLTDFVRHMVTDPDEAAARGQRACAAVQGWDDLPRRLAVMVSEMTK</sequence>
<keyword evidence="12" id="KW-0328">Glycosyltransferase</keyword>
<dbReference type="SUPFAM" id="SSF53756">
    <property type="entry name" value="UDP-Glycosyltransferase/glycogen phosphorylase"/>
    <property type="match status" value="1"/>
</dbReference>
<keyword evidence="5 10" id="KW-0808">Transferase</keyword>
<feature type="active site" description="Proton acceptor" evidence="8">
    <location>
        <position position="82"/>
    </location>
</feature>
<dbReference type="PANTHER" id="PTHR42755:SF1">
    <property type="entry name" value="3-DEOXY-D-MANNO-OCTULOSONIC ACID TRANSFERASE, MITOCHONDRIAL-RELATED"/>
    <property type="match status" value="1"/>
</dbReference>
<dbReference type="EMBL" id="CP018191">
    <property type="protein sequence ID" value="APH55570.1"/>
    <property type="molecule type" value="Genomic_DNA"/>
</dbReference>
<comment type="similarity">
    <text evidence="10">Belongs to the glycosyltransferase group 1 family.</text>
</comment>
<dbReference type="InterPro" id="IPR038107">
    <property type="entry name" value="Glycos_transf_N_sf"/>
</dbReference>
<dbReference type="GO" id="GO:0009244">
    <property type="term" value="P:lipopolysaccharide core region biosynthetic process"/>
    <property type="evidence" value="ECO:0007669"/>
    <property type="project" value="UniProtKB-UniRule"/>
</dbReference>
<comment type="function">
    <text evidence="1 10">Involved in lipopolysaccharide (LPS) biosynthesis. Catalyzes the transfer of 3-deoxy-D-manno-octulosonate (Kdo) residue(s) from CMP-Kdo to lipid IV(A), the tetraacyldisaccharide-1,4'-bisphosphate precursor of lipid A.</text>
</comment>
<dbReference type="Gene3D" id="3.40.50.11720">
    <property type="entry name" value="3-Deoxy-D-manno-octulosonic-acid transferase, N-terminal domain"/>
    <property type="match status" value="1"/>
</dbReference>
<keyword evidence="10" id="KW-0472">Membrane</keyword>
<evidence type="ECO:0000256" key="8">
    <source>
        <dbReference type="PIRSR" id="PIRSR639901-1"/>
    </source>
</evidence>
<evidence type="ECO:0000256" key="4">
    <source>
        <dbReference type="ARBA" id="ARBA00019077"/>
    </source>
</evidence>
<feature type="site" description="Transition state stabilizer" evidence="9">
    <location>
        <position position="157"/>
    </location>
</feature>
<dbReference type="InterPro" id="IPR007507">
    <property type="entry name" value="Glycos_transf_N"/>
</dbReference>
<dbReference type="Proteomes" id="UP000182373">
    <property type="component" value="Chromosome"/>
</dbReference>
<name>A0AAC9K8U5_9PROT</name>
<evidence type="ECO:0000259" key="11">
    <source>
        <dbReference type="Pfam" id="PF04413"/>
    </source>
</evidence>
<dbReference type="AlphaFoldDB" id="A0AAC9K8U5"/>
<feature type="domain" description="3-deoxy-D-manno-octulosonic-acid transferase N-terminal" evidence="11">
    <location>
        <begin position="56"/>
        <end position="235"/>
    </location>
</feature>
<comment type="catalytic activity">
    <reaction evidence="7 10">
        <text>lipid IVA (E. coli) + CMP-3-deoxy-beta-D-manno-octulosonate = alpha-Kdo-(2-&gt;6)-lipid IVA (E. coli) + CMP + H(+)</text>
        <dbReference type="Rhea" id="RHEA:28066"/>
        <dbReference type="ChEBI" id="CHEBI:15378"/>
        <dbReference type="ChEBI" id="CHEBI:58603"/>
        <dbReference type="ChEBI" id="CHEBI:60364"/>
        <dbReference type="ChEBI" id="CHEBI:60377"/>
        <dbReference type="ChEBI" id="CHEBI:85987"/>
        <dbReference type="EC" id="2.4.99.12"/>
    </reaction>
</comment>
<protein>
    <recommendedName>
        <fullName evidence="4 10">3-deoxy-D-manno-octulosonic acid transferase</fullName>
        <shortName evidence="10">Kdo transferase</shortName>
        <ecNumber evidence="3 10">2.4.99.12</ecNumber>
    </recommendedName>
    <alternativeName>
        <fullName evidence="6 10">Lipid IV(A) 3-deoxy-D-manno-octulosonic acid transferase</fullName>
    </alternativeName>
</protein>
<evidence type="ECO:0000313" key="12">
    <source>
        <dbReference type="EMBL" id="APH55570.1"/>
    </source>
</evidence>
<reference evidence="13" key="1">
    <citation type="submission" date="2016-11" db="EMBL/GenBank/DDBJ databases">
        <title>Comparative genomic and phenotypic analysis of Granulibacter bethesdensis clinical isolates from patients with chronic granulomatous disease.</title>
        <authorList>
            <person name="Zarember K.A."/>
            <person name="Porcella S.F."/>
            <person name="Chu J."/>
            <person name="Ding L."/>
            <person name="Dahlstrom E."/>
            <person name="Barbian K."/>
            <person name="Martens C."/>
            <person name="Sykora L."/>
            <person name="Kramer S."/>
            <person name="Pettinato A.M."/>
            <person name="Hong H."/>
            <person name="Wald G."/>
            <person name="Berg L.J."/>
            <person name="Rogge L.S."/>
            <person name="Greenberg D.E."/>
            <person name="Falcone E.L."/>
            <person name="Neves J.F."/>
            <person name="Simoes M.J."/>
            <person name="Casal M."/>
            <person name="Rodriguez-Lopez F.C."/>
            <person name="Zelazny A."/>
            <person name="Gallin J.I."/>
            <person name="Holland S.M."/>
        </authorList>
    </citation>
    <scope>NUCLEOTIDE SEQUENCE [LARGE SCALE GENOMIC DNA]</scope>
    <source>
        <strain evidence="13">NIH9.1</strain>
    </source>
</reference>
<dbReference type="GO" id="GO:0005886">
    <property type="term" value="C:plasma membrane"/>
    <property type="evidence" value="ECO:0007669"/>
    <property type="project" value="UniProtKB-SubCell"/>
</dbReference>
<evidence type="ECO:0000256" key="6">
    <source>
        <dbReference type="ARBA" id="ARBA00031445"/>
    </source>
</evidence>
<dbReference type="GO" id="GO:0043842">
    <property type="term" value="F:Kdo transferase activity"/>
    <property type="evidence" value="ECO:0007669"/>
    <property type="project" value="UniProtKB-EC"/>
</dbReference>
<comment type="subcellular location">
    <subcellularLocation>
        <location evidence="10">Cell membrane</location>
    </subcellularLocation>
</comment>
<organism evidence="12 13">
    <name type="scientific">Granulibacter bethesdensis</name>
    <dbReference type="NCBI Taxonomy" id="364410"/>
    <lineage>
        <taxon>Bacteria</taxon>
        <taxon>Pseudomonadati</taxon>
        <taxon>Pseudomonadota</taxon>
        <taxon>Alphaproteobacteria</taxon>
        <taxon>Acetobacterales</taxon>
        <taxon>Acetobacteraceae</taxon>
        <taxon>Granulibacter</taxon>
    </lineage>
</organism>
<evidence type="ECO:0000256" key="10">
    <source>
        <dbReference type="RuleBase" id="RU365103"/>
    </source>
</evidence>
<dbReference type="GO" id="GO:0009245">
    <property type="term" value="P:lipid A biosynthetic process"/>
    <property type="evidence" value="ECO:0007669"/>
    <property type="project" value="TreeGrafter"/>
</dbReference>
<evidence type="ECO:0000256" key="5">
    <source>
        <dbReference type="ARBA" id="ARBA00022679"/>
    </source>
</evidence>
<feature type="site" description="Transition state stabilizer" evidence="9">
    <location>
        <position position="233"/>
    </location>
</feature>
<dbReference type="InterPro" id="IPR039901">
    <property type="entry name" value="Kdotransferase"/>
</dbReference>
<evidence type="ECO:0000256" key="2">
    <source>
        <dbReference type="ARBA" id="ARBA00004713"/>
    </source>
</evidence>
<keyword evidence="10" id="KW-1003">Cell membrane</keyword>
<dbReference type="Pfam" id="PF04413">
    <property type="entry name" value="Glycos_transf_N"/>
    <property type="match status" value="1"/>
</dbReference>